<dbReference type="RefSeq" id="WP_264138026.1">
    <property type="nucleotide sequence ID" value="NZ_JAOYOD010000001.1"/>
</dbReference>
<protein>
    <submittedName>
        <fullName evidence="1">TerB family tellurite resistance protein</fullName>
    </submittedName>
</protein>
<name>A0ABT3CUG4_9BACT</name>
<dbReference type="Proteomes" id="UP001300692">
    <property type="component" value="Unassembled WGS sequence"/>
</dbReference>
<sequence length="123" mass="14347">MTTKPDEITLNVFGKILYALAMADGEVQQEELDELERIVQEDEWAKEIKLSFDSAMELDMDPQIVFFKNVRIFQTLSRDEHMPFFLDLMRRVAEAYDGIVPEEHDLILKFSGKVPGEYLVEMD</sequence>
<gene>
    <name evidence="1" type="ORF">N7U62_11025</name>
</gene>
<keyword evidence="2" id="KW-1185">Reference proteome</keyword>
<dbReference type="Gene3D" id="1.10.3680.10">
    <property type="entry name" value="TerB-like"/>
    <property type="match status" value="1"/>
</dbReference>
<comment type="caution">
    <text evidence="1">The sequence shown here is derived from an EMBL/GenBank/DDBJ whole genome shotgun (WGS) entry which is preliminary data.</text>
</comment>
<evidence type="ECO:0000313" key="1">
    <source>
        <dbReference type="EMBL" id="MCV9387199.1"/>
    </source>
</evidence>
<dbReference type="InterPro" id="IPR029024">
    <property type="entry name" value="TerB-like"/>
</dbReference>
<dbReference type="EMBL" id="JAOYOD010000001">
    <property type="protein sequence ID" value="MCV9387199.1"/>
    <property type="molecule type" value="Genomic_DNA"/>
</dbReference>
<reference evidence="1 2" key="1">
    <citation type="submission" date="2022-10" db="EMBL/GenBank/DDBJ databases">
        <title>Comparative genomics and taxonomic characterization of three novel marine species of genus Reichenbachiella exhibiting antioxidant and polysaccharide degradation activities.</title>
        <authorList>
            <person name="Muhammad N."/>
            <person name="Lee Y.-J."/>
            <person name="Ko J."/>
            <person name="Kim S.-G."/>
        </authorList>
    </citation>
    <scope>NUCLEOTIDE SEQUENCE [LARGE SCALE GENOMIC DNA]</scope>
    <source>
        <strain evidence="1 2">ABR2-5</strain>
    </source>
</reference>
<dbReference type="CDD" id="cd07177">
    <property type="entry name" value="terB_like"/>
    <property type="match status" value="1"/>
</dbReference>
<proteinExistence type="predicted"/>
<organism evidence="1 2">
    <name type="scientific">Reichenbachiella ulvae</name>
    <dbReference type="NCBI Taxonomy" id="2980104"/>
    <lineage>
        <taxon>Bacteria</taxon>
        <taxon>Pseudomonadati</taxon>
        <taxon>Bacteroidota</taxon>
        <taxon>Cytophagia</taxon>
        <taxon>Cytophagales</taxon>
        <taxon>Reichenbachiellaceae</taxon>
        <taxon>Reichenbachiella</taxon>
    </lineage>
</organism>
<dbReference type="SUPFAM" id="SSF158682">
    <property type="entry name" value="TerB-like"/>
    <property type="match status" value="1"/>
</dbReference>
<evidence type="ECO:0000313" key="2">
    <source>
        <dbReference type="Proteomes" id="UP001300692"/>
    </source>
</evidence>
<accession>A0ABT3CUG4</accession>